<dbReference type="InterPro" id="IPR017452">
    <property type="entry name" value="GPCR_Rhodpsn_7TM"/>
</dbReference>
<evidence type="ECO:0000313" key="13">
    <source>
        <dbReference type="RefSeq" id="XP_030638550.1"/>
    </source>
</evidence>
<accession>A0A6J2VZQ3</accession>
<dbReference type="Gene3D" id="1.20.1070.10">
    <property type="entry name" value="Rhodopsin 7-helix transmembrane proteins"/>
    <property type="match status" value="1"/>
</dbReference>
<feature type="transmembrane region" description="Helical" evidence="10">
    <location>
        <begin position="174"/>
        <end position="192"/>
    </location>
</feature>
<keyword evidence="4 10" id="KW-1133">Transmembrane helix</keyword>
<dbReference type="CTD" id="100329767"/>
<keyword evidence="7 9" id="KW-0675">Receptor</keyword>
<comment type="subcellular location">
    <subcellularLocation>
        <location evidence="1">Cell membrane</location>
        <topology evidence="1">Multi-pass membrane protein</topology>
    </subcellularLocation>
</comment>
<evidence type="ECO:0000313" key="12">
    <source>
        <dbReference type="Proteomes" id="UP000504632"/>
    </source>
</evidence>
<evidence type="ECO:0000256" key="1">
    <source>
        <dbReference type="ARBA" id="ARBA00004651"/>
    </source>
</evidence>
<keyword evidence="8 9" id="KW-0807">Transducer</keyword>
<dbReference type="GO" id="GO:0016493">
    <property type="term" value="F:C-C chemokine receptor activity"/>
    <property type="evidence" value="ECO:0007669"/>
    <property type="project" value="TreeGrafter"/>
</dbReference>
<comment type="similarity">
    <text evidence="9">Belongs to the G-protein coupled receptor 1 family.</text>
</comment>
<dbReference type="PROSITE" id="PS00237">
    <property type="entry name" value="G_PROTEIN_RECEP_F1_1"/>
    <property type="match status" value="1"/>
</dbReference>
<dbReference type="CDD" id="cd14984">
    <property type="entry name" value="7tmA_Chemokine_R"/>
    <property type="match status" value="1"/>
</dbReference>
<evidence type="ECO:0000256" key="10">
    <source>
        <dbReference type="SAM" id="Phobius"/>
    </source>
</evidence>
<dbReference type="Proteomes" id="UP000504632">
    <property type="component" value="Chromosome 8"/>
</dbReference>
<evidence type="ECO:0000256" key="8">
    <source>
        <dbReference type="ARBA" id="ARBA00023224"/>
    </source>
</evidence>
<dbReference type="FunCoup" id="A0A6J2VZQ3">
    <property type="interactions" value="1"/>
</dbReference>
<dbReference type="InterPro" id="IPR050119">
    <property type="entry name" value="CCR1-9-like"/>
</dbReference>
<keyword evidence="2" id="KW-1003">Cell membrane</keyword>
<dbReference type="GO" id="GO:0019722">
    <property type="term" value="P:calcium-mediated signaling"/>
    <property type="evidence" value="ECO:0007669"/>
    <property type="project" value="TreeGrafter"/>
</dbReference>
<keyword evidence="3 9" id="KW-0812">Transmembrane</keyword>
<dbReference type="PRINTS" id="PR00657">
    <property type="entry name" value="CCCHEMOKINER"/>
</dbReference>
<dbReference type="GO" id="GO:0007204">
    <property type="term" value="P:positive regulation of cytosolic calcium ion concentration"/>
    <property type="evidence" value="ECO:0007669"/>
    <property type="project" value="TreeGrafter"/>
</dbReference>
<name>A0A6J2VZQ3_CHACN</name>
<dbReference type="RefSeq" id="XP_030638550.1">
    <property type="nucleotide sequence ID" value="XM_030782690.1"/>
</dbReference>
<dbReference type="PROSITE" id="PS50262">
    <property type="entry name" value="G_PROTEIN_RECEP_F1_2"/>
    <property type="match status" value="1"/>
</dbReference>
<evidence type="ECO:0000256" key="3">
    <source>
        <dbReference type="ARBA" id="ARBA00022692"/>
    </source>
</evidence>
<dbReference type="GO" id="GO:0009897">
    <property type="term" value="C:external side of plasma membrane"/>
    <property type="evidence" value="ECO:0007669"/>
    <property type="project" value="TreeGrafter"/>
</dbReference>
<feature type="transmembrane region" description="Helical" evidence="10">
    <location>
        <begin position="81"/>
        <end position="98"/>
    </location>
</feature>
<protein>
    <submittedName>
        <fullName evidence="13">C-C chemokine receptor type 4</fullName>
    </submittedName>
</protein>
<evidence type="ECO:0000256" key="4">
    <source>
        <dbReference type="ARBA" id="ARBA00022989"/>
    </source>
</evidence>
<feature type="transmembrane region" description="Helical" evidence="10">
    <location>
        <begin position="140"/>
        <end position="162"/>
    </location>
</feature>
<reference evidence="13" key="1">
    <citation type="submission" date="2025-08" db="UniProtKB">
        <authorList>
            <consortium name="RefSeq"/>
        </authorList>
    </citation>
    <scope>IDENTIFICATION</scope>
</reference>
<sequence length="286" mass="32405">MTDVCLVNLSLADLLLVCSLPFLADHARRGWVFGELMCKLVLSIYYIGFYSGIFFITMMGVDRYLAIVHAIHAMRVRTRTYGILASIVIWIVSVLASFPETIFLKVKHYKGNSSVCHSFYGGEEDGNRTARAGGIVKMNVLGFIIPLIIMVFCYSMILRRVAMSRSTKKRAMRLIVLVMVVFLCCWAPYNIISFLKSLELFGFIGECEPSRAIHSCLQITECIAYFHSCVNPLLYVFVGEKFKRHLFRLLNKGPCMKVQFMKNYLSPTIGSVYSQTTSVDERSTGL</sequence>
<dbReference type="GeneID" id="115819139"/>
<dbReference type="PRINTS" id="PR00237">
    <property type="entry name" value="GPCRRHODOPSN"/>
</dbReference>
<keyword evidence="6 10" id="KW-0472">Membrane</keyword>
<keyword evidence="12" id="KW-1185">Reference proteome</keyword>
<dbReference type="GO" id="GO:0006955">
    <property type="term" value="P:immune response"/>
    <property type="evidence" value="ECO:0007669"/>
    <property type="project" value="TreeGrafter"/>
</dbReference>
<evidence type="ECO:0000256" key="2">
    <source>
        <dbReference type="ARBA" id="ARBA00022475"/>
    </source>
</evidence>
<dbReference type="PANTHER" id="PTHR10489">
    <property type="entry name" value="CELL ADHESION MOLECULE"/>
    <property type="match status" value="1"/>
</dbReference>
<dbReference type="GO" id="GO:0060326">
    <property type="term" value="P:cell chemotaxis"/>
    <property type="evidence" value="ECO:0007669"/>
    <property type="project" value="TreeGrafter"/>
</dbReference>
<dbReference type="InterPro" id="IPR000276">
    <property type="entry name" value="GPCR_Rhodpsn"/>
</dbReference>
<dbReference type="PANTHER" id="PTHR10489:SF627">
    <property type="entry name" value="C-C CHEMOKINE RECEPTOR TYPE 8"/>
    <property type="match status" value="1"/>
</dbReference>
<evidence type="ECO:0000256" key="9">
    <source>
        <dbReference type="RuleBase" id="RU000688"/>
    </source>
</evidence>
<evidence type="ECO:0000256" key="5">
    <source>
        <dbReference type="ARBA" id="ARBA00023040"/>
    </source>
</evidence>
<dbReference type="OrthoDB" id="8951197at2759"/>
<dbReference type="InParanoid" id="A0A6J2VZQ3"/>
<evidence type="ECO:0000256" key="7">
    <source>
        <dbReference type="ARBA" id="ARBA00023170"/>
    </source>
</evidence>
<dbReference type="AlphaFoldDB" id="A0A6J2VZQ3"/>
<organism evidence="12 13">
    <name type="scientific">Chanos chanos</name>
    <name type="common">Milkfish</name>
    <name type="synonym">Mugil chanos</name>
    <dbReference type="NCBI Taxonomy" id="29144"/>
    <lineage>
        <taxon>Eukaryota</taxon>
        <taxon>Metazoa</taxon>
        <taxon>Chordata</taxon>
        <taxon>Craniata</taxon>
        <taxon>Vertebrata</taxon>
        <taxon>Euteleostomi</taxon>
        <taxon>Actinopterygii</taxon>
        <taxon>Neopterygii</taxon>
        <taxon>Teleostei</taxon>
        <taxon>Ostariophysi</taxon>
        <taxon>Gonorynchiformes</taxon>
        <taxon>Chanidae</taxon>
        <taxon>Chanos</taxon>
    </lineage>
</organism>
<feature type="transmembrane region" description="Helical" evidence="10">
    <location>
        <begin position="43"/>
        <end position="61"/>
    </location>
</feature>
<dbReference type="SUPFAM" id="SSF81321">
    <property type="entry name" value="Family A G protein-coupled receptor-like"/>
    <property type="match status" value="1"/>
</dbReference>
<proteinExistence type="inferred from homology"/>
<gene>
    <name evidence="13" type="primary">ccr8.2</name>
</gene>
<evidence type="ECO:0000259" key="11">
    <source>
        <dbReference type="PROSITE" id="PS50262"/>
    </source>
</evidence>
<evidence type="ECO:0000256" key="6">
    <source>
        <dbReference type="ARBA" id="ARBA00023136"/>
    </source>
</evidence>
<dbReference type="GO" id="GO:0019957">
    <property type="term" value="F:C-C chemokine binding"/>
    <property type="evidence" value="ECO:0007669"/>
    <property type="project" value="TreeGrafter"/>
</dbReference>
<dbReference type="InterPro" id="IPR000355">
    <property type="entry name" value="Chemokine_rcpt"/>
</dbReference>
<keyword evidence="5 9" id="KW-0297">G-protein coupled receptor</keyword>
<dbReference type="Pfam" id="PF00001">
    <property type="entry name" value="7tm_1"/>
    <property type="match status" value="1"/>
</dbReference>
<feature type="domain" description="G-protein coupled receptors family 1 profile" evidence="11">
    <location>
        <begin position="1"/>
        <end position="235"/>
    </location>
</feature>